<dbReference type="PATRIC" id="fig|1454004.3.peg.1383"/>
<evidence type="ECO:0000259" key="1">
    <source>
        <dbReference type="Pfam" id="PF01814"/>
    </source>
</evidence>
<dbReference type="AlphaFoldDB" id="A0A011PQZ1"/>
<feature type="domain" description="Hemerythrin-like" evidence="1">
    <location>
        <begin position="18"/>
        <end position="157"/>
    </location>
</feature>
<dbReference type="Proteomes" id="UP000022141">
    <property type="component" value="Unassembled WGS sequence"/>
</dbReference>
<comment type="caution">
    <text evidence="2">The sequence shown here is derived from an EMBL/GenBank/DDBJ whole genome shotgun (WGS) entry which is preliminary data.</text>
</comment>
<dbReference type="CDD" id="cd12108">
    <property type="entry name" value="Hr-like"/>
    <property type="match status" value="1"/>
</dbReference>
<evidence type="ECO:0000313" key="2">
    <source>
        <dbReference type="EMBL" id="EXI89836.1"/>
    </source>
</evidence>
<dbReference type="InterPro" id="IPR012312">
    <property type="entry name" value="Hemerythrin-like"/>
</dbReference>
<sequence length="182" mass="20080">MTSSIPGISAPTGGTEAPLEMLAACHGRIETQCATLRRLVPHLLAHGVDDEARRAATRVMRYFDTAAIDHHADEEDDLFPALIESMAGSDAVCLREMIDGLKAEHRGLEACWRHLRGNLESIAAGEYVQLLADDVEALAGRYERHIEREEKELLPMAARLLSDDELARVGRAMRARRGIDAQ</sequence>
<protein>
    <submittedName>
        <fullName evidence="2">Iron-sulfur cluster repair di-iron protein</fullName>
    </submittedName>
</protein>
<reference evidence="2" key="1">
    <citation type="submission" date="2014-02" db="EMBL/GenBank/DDBJ databases">
        <title>Expanding our view of genomic diversity in Candidatus Accumulibacter clades.</title>
        <authorList>
            <person name="Skennerton C.T."/>
            <person name="Barr J.J."/>
            <person name="Slater F.R."/>
            <person name="Bond P.L."/>
            <person name="Tyson G.W."/>
        </authorList>
    </citation>
    <scope>NUCLEOTIDE SEQUENCE [LARGE SCALE GENOMIC DNA]</scope>
</reference>
<dbReference type="Pfam" id="PF01814">
    <property type="entry name" value="Hemerythrin"/>
    <property type="match status" value="1"/>
</dbReference>
<dbReference type="EMBL" id="JEMY01000013">
    <property type="protein sequence ID" value="EXI89836.1"/>
    <property type="molecule type" value="Genomic_DNA"/>
</dbReference>
<organism evidence="2 3">
    <name type="scientific">Accumulibacter regalis</name>
    <dbReference type="NCBI Taxonomy" id="522306"/>
    <lineage>
        <taxon>Bacteria</taxon>
        <taxon>Pseudomonadati</taxon>
        <taxon>Pseudomonadota</taxon>
        <taxon>Betaproteobacteria</taxon>
        <taxon>Candidatus Accumulibacter</taxon>
    </lineage>
</organism>
<gene>
    <name evidence="2" type="ORF">AW11_01327</name>
</gene>
<proteinExistence type="predicted"/>
<keyword evidence="3" id="KW-1185">Reference proteome</keyword>
<dbReference type="Gene3D" id="1.20.120.520">
    <property type="entry name" value="nmb1532 protein domain like"/>
    <property type="match status" value="1"/>
</dbReference>
<name>A0A011PQZ1_ACCRE</name>
<dbReference type="eggNOG" id="COG3945">
    <property type="taxonomic scope" value="Bacteria"/>
</dbReference>
<accession>A0A011PQZ1</accession>
<dbReference type="STRING" id="1454004.AW11_01327"/>
<evidence type="ECO:0000313" key="3">
    <source>
        <dbReference type="Proteomes" id="UP000022141"/>
    </source>
</evidence>